<dbReference type="SUPFAM" id="SSF110296">
    <property type="entry name" value="Oligoxyloglucan reducing end-specific cellobiohydrolase"/>
    <property type="match status" value="1"/>
</dbReference>
<organism evidence="2 3">
    <name type="scientific">Tenacibaculum geojense</name>
    <dbReference type="NCBI Taxonomy" id="915352"/>
    <lineage>
        <taxon>Bacteria</taxon>
        <taxon>Pseudomonadati</taxon>
        <taxon>Bacteroidota</taxon>
        <taxon>Flavobacteriia</taxon>
        <taxon>Flavobacteriales</taxon>
        <taxon>Flavobacteriaceae</taxon>
        <taxon>Tenacibaculum</taxon>
    </lineage>
</organism>
<dbReference type="EMBL" id="JBHTJR010000048">
    <property type="protein sequence ID" value="MFD0993532.1"/>
    <property type="molecule type" value="Genomic_DNA"/>
</dbReference>
<evidence type="ECO:0000313" key="2">
    <source>
        <dbReference type="EMBL" id="MFD0993532.1"/>
    </source>
</evidence>
<keyword evidence="3" id="KW-1185">Reference proteome</keyword>
<dbReference type="InterPro" id="IPR015943">
    <property type="entry name" value="WD40/YVTN_repeat-like_dom_sf"/>
</dbReference>
<dbReference type="InterPro" id="IPR014756">
    <property type="entry name" value="Ig_E-set"/>
</dbReference>
<reference evidence="3" key="1">
    <citation type="journal article" date="2019" name="Int. J. Syst. Evol. Microbiol.">
        <title>The Global Catalogue of Microorganisms (GCM) 10K type strain sequencing project: providing services to taxonomists for standard genome sequencing and annotation.</title>
        <authorList>
            <consortium name="The Broad Institute Genomics Platform"/>
            <consortium name="The Broad Institute Genome Sequencing Center for Infectious Disease"/>
            <person name="Wu L."/>
            <person name="Ma J."/>
        </authorList>
    </citation>
    <scope>NUCLEOTIDE SEQUENCE [LARGE SCALE GENOMIC DNA]</scope>
    <source>
        <strain evidence="3">CCUG 60527</strain>
    </source>
</reference>
<comment type="caution">
    <text evidence="2">The sequence shown here is derived from an EMBL/GenBank/DDBJ whole genome shotgun (WGS) entry which is preliminary data.</text>
</comment>
<dbReference type="PROSITE" id="PS51257">
    <property type="entry name" value="PROKAR_LIPOPROTEIN"/>
    <property type="match status" value="1"/>
</dbReference>
<dbReference type="Gene3D" id="2.60.40.10">
    <property type="entry name" value="Immunoglobulins"/>
    <property type="match status" value="1"/>
</dbReference>
<protein>
    <submittedName>
        <fullName evidence="2">IPT/TIG domain-containing protein</fullName>
    </submittedName>
</protein>
<feature type="domain" description="IPT/TIG" evidence="1">
    <location>
        <begin position="38"/>
        <end position="112"/>
    </location>
</feature>
<evidence type="ECO:0000259" key="1">
    <source>
        <dbReference type="Pfam" id="PF01833"/>
    </source>
</evidence>
<dbReference type="CDD" id="cd00102">
    <property type="entry name" value="IPT"/>
    <property type="match status" value="1"/>
</dbReference>
<proteinExistence type="predicted"/>
<dbReference type="Proteomes" id="UP001597062">
    <property type="component" value="Unassembled WGS sequence"/>
</dbReference>
<name>A0ABW3JSS0_9FLAO</name>
<dbReference type="Pfam" id="PF01833">
    <property type="entry name" value="TIG"/>
    <property type="match status" value="1"/>
</dbReference>
<accession>A0ABW3JSS0</accession>
<dbReference type="SUPFAM" id="SSF81296">
    <property type="entry name" value="E set domains"/>
    <property type="match status" value="1"/>
</dbReference>
<dbReference type="RefSeq" id="WP_386107890.1">
    <property type="nucleotide sequence ID" value="NZ_JBHTJR010000048.1"/>
</dbReference>
<dbReference type="InterPro" id="IPR013783">
    <property type="entry name" value="Ig-like_fold"/>
</dbReference>
<dbReference type="InterPro" id="IPR002909">
    <property type="entry name" value="IPT_dom"/>
</dbReference>
<gene>
    <name evidence="2" type="ORF">ACFQ1U_09985</name>
</gene>
<evidence type="ECO:0000313" key="3">
    <source>
        <dbReference type="Proteomes" id="UP001597062"/>
    </source>
</evidence>
<dbReference type="Gene3D" id="2.130.10.10">
    <property type="entry name" value="YVTN repeat-like/Quinoprotein amine dehydrogenase"/>
    <property type="match status" value="1"/>
</dbReference>
<sequence>MKKITFLKYLFAFNILIISCSKSDVIQEETISDNDPRPEIDSLSSEFLKVGETLIITGKNLKSQDNQTSVYINGNSFDVTSTTDTEVTVRITEQMGVEEKTIAVKVGNLNSQSKELFILPNGWYKIDTELNIKKAFIFNGSDDIILLANTATGNAYYGSVMKIKTSSEGYKTPETLNIPGGNKDDLIMYNTSIGATATAGTGYFTKDGFQTSKAFGNFTDHDNTYAINSKIMYLDENSCIVVNCCGDHLYTNDQGETSGFASLWRSLGMENKFRYFASNKLSDGYIYAAGINLTSNPYSNLIVKSLDGVSNWEIVENTTTPYSIGNVNMLDTDFFIQLHVGNKQVQKSNDFAVTWTVIKDNVTHLSIKDRNTWYIVIDDKLYVTNDSGNTWELEFELPIDTNINHMSFSENKILLSGDKILLIKHF</sequence>